<dbReference type="GO" id="GO:0016020">
    <property type="term" value="C:membrane"/>
    <property type="evidence" value="ECO:0007669"/>
    <property type="project" value="UniProtKB-SubCell"/>
</dbReference>
<gene>
    <name evidence="9" type="primary">SVOP</name>
    <name evidence="9" type="ORF">NPIL_467321</name>
</gene>
<evidence type="ECO:0000313" key="10">
    <source>
        <dbReference type="Proteomes" id="UP000887013"/>
    </source>
</evidence>
<keyword evidence="4 7" id="KW-0812">Transmembrane</keyword>
<reference evidence="9" key="1">
    <citation type="submission" date="2020-08" db="EMBL/GenBank/DDBJ databases">
        <title>Multicomponent nature underlies the extraordinary mechanical properties of spider dragline silk.</title>
        <authorList>
            <person name="Kono N."/>
            <person name="Nakamura H."/>
            <person name="Mori M."/>
            <person name="Yoshida Y."/>
            <person name="Ohtoshi R."/>
            <person name="Malay A.D."/>
            <person name="Moran D.A.P."/>
            <person name="Tomita M."/>
            <person name="Numata K."/>
            <person name="Arakawa K."/>
        </authorList>
    </citation>
    <scope>NUCLEOTIDE SEQUENCE</scope>
</reference>
<dbReference type="Proteomes" id="UP000887013">
    <property type="component" value="Unassembled WGS sequence"/>
</dbReference>
<evidence type="ECO:0000256" key="3">
    <source>
        <dbReference type="ARBA" id="ARBA00022448"/>
    </source>
</evidence>
<dbReference type="InterPro" id="IPR005828">
    <property type="entry name" value="MFS_sugar_transport-like"/>
</dbReference>
<dbReference type="EMBL" id="BMAW01077810">
    <property type="protein sequence ID" value="GFU08209.1"/>
    <property type="molecule type" value="Genomic_DNA"/>
</dbReference>
<keyword evidence="6 7" id="KW-0472">Membrane</keyword>
<keyword evidence="3" id="KW-0813">Transport</keyword>
<dbReference type="GO" id="GO:0022857">
    <property type="term" value="F:transmembrane transporter activity"/>
    <property type="evidence" value="ECO:0007669"/>
    <property type="project" value="InterPro"/>
</dbReference>
<keyword evidence="10" id="KW-1185">Reference proteome</keyword>
<dbReference type="InterPro" id="IPR036259">
    <property type="entry name" value="MFS_trans_sf"/>
</dbReference>
<feature type="transmembrane region" description="Helical" evidence="7">
    <location>
        <begin position="145"/>
        <end position="166"/>
    </location>
</feature>
<dbReference type="InterPro" id="IPR020846">
    <property type="entry name" value="MFS_dom"/>
</dbReference>
<dbReference type="AlphaFoldDB" id="A0A8X6Q5V2"/>
<evidence type="ECO:0000256" key="4">
    <source>
        <dbReference type="ARBA" id="ARBA00022692"/>
    </source>
</evidence>
<feature type="domain" description="Major facilitator superfamily (MFS) profile" evidence="8">
    <location>
        <begin position="1"/>
        <end position="346"/>
    </location>
</feature>
<feature type="transmembrane region" description="Helical" evidence="7">
    <location>
        <begin position="259"/>
        <end position="282"/>
    </location>
</feature>
<feature type="transmembrane region" description="Helical" evidence="7">
    <location>
        <begin position="88"/>
        <end position="107"/>
    </location>
</feature>
<dbReference type="Pfam" id="PF00083">
    <property type="entry name" value="Sugar_tr"/>
    <property type="match status" value="1"/>
</dbReference>
<evidence type="ECO:0000259" key="8">
    <source>
        <dbReference type="PROSITE" id="PS50850"/>
    </source>
</evidence>
<evidence type="ECO:0000256" key="1">
    <source>
        <dbReference type="ARBA" id="ARBA00004141"/>
    </source>
</evidence>
<name>A0A8X6Q5V2_NEPPI</name>
<feature type="transmembrane region" description="Helical" evidence="7">
    <location>
        <begin position="178"/>
        <end position="197"/>
    </location>
</feature>
<evidence type="ECO:0000256" key="6">
    <source>
        <dbReference type="ARBA" id="ARBA00023136"/>
    </source>
</evidence>
<keyword evidence="5 7" id="KW-1133">Transmembrane helix</keyword>
<evidence type="ECO:0000256" key="2">
    <source>
        <dbReference type="ARBA" id="ARBA00008335"/>
    </source>
</evidence>
<feature type="transmembrane region" description="Helical" evidence="7">
    <location>
        <begin position="61"/>
        <end position="82"/>
    </location>
</feature>
<evidence type="ECO:0000313" key="9">
    <source>
        <dbReference type="EMBL" id="GFU08209.1"/>
    </source>
</evidence>
<comment type="subcellular location">
    <subcellularLocation>
        <location evidence="1">Membrane</location>
        <topology evidence="1">Multi-pass membrane protein</topology>
    </subcellularLocation>
</comment>
<comment type="caution">
    <text evidence="9">The sequence shown here is derived from an EMBL/GenBank/DDBJ whole genome shotgun (WGS) entry which is preliminary data.</text>
</comment>
<proteinExistence type="inferred from homology"/>
<comment type="similarity">
    <text evidence="2">Belongs to the major facilitator superfamily.</text>
</comment>
<evidence type="ECO:0000256" key="7">
    <source>
        <dbReference type="SAM" id="Phobius"/>
    </source>
</evidence>
<evidence type="ECO:0000256" key="5">
    <source>
        <dbReference type="ARBA" id="ARBA00022989"/>
    </source>
</evidence>
<dbReference type="Gene3D" id="1.20.1250.20">
    <property type="entry name" value="MFS general substrate transporter like domains"/>
    <property type="match status" value="1"/>
</dbReference>
<dbReference type="PANTHER" id="PTHR23511">
    <property type="entry name" value="SYNAPTIC VESICLE GLYCOPROTEIN 2"/>
    <property type="match status" value="1"/>
</dbReference>
<dbReference type="SUPFAM" id="SSF103473">
    <property type="entry name" value="MFS general substrate transporter"/>
    <property type="match status" value="1"/>
</dbReference>
<dbReference type="PROSITE" id="PS50850">
    <property type="entry name" value="MFS"/>
    <property type="match status" value="1"/>
</dbReference>
<dbReference type="OrthoDB" id="4139357at2759"/>
<accession>A0A8X6Q5V2</accession>
<organism evidence="9 10">
    <name type="scientific">Nephila pilipes</name>
    <name type="common">Giant wood spider</name>
    <name type="synonym">Nephila maculata</name>
    <dbReference type="NCBI Taxonomy" id="299642"/>
    <lineage>
        <taxon>Eukaryota</taxon>
        <taxon>Metazoa</taxon>
        <taxon>Ecdysozoa</taxon>
        <taxon>Arthropoda</taxon>
        <taxon>Chelicerata</taxon>
        <taxon>Arachnida</taxon>
        <taxon>Araneae</taxon>
        <taxon>Araneomorphae</taxon>
        <taxon>Entelegynae</taxon>
        <taxon>Araneoidea</taxon>
        <taxon>Nephilidae</taxon>
        <taxon>Nephila</taxon>
    </lineage>
</organism>
<sequence length="346" mass="39612">MTLEEMWEPGRNAIGKRDDLTFPQVPSQHTPSKDIILTPKRAQCDGKLACFWRRSRVNRQIIVNLGMFIGMFIGGFCFGLISDSFGRRSSLTVSTLLTFVFGATSILAGSRTSLLASRVILGFALGGKPQSFVLCFEYFPRKDRGTAGFCFAIYWVIGATLSVVTTSVIMRESGSWRLTLFVTSLPSLIIFFMMRWYPESARYFLVSRQYNRAVKQLEQLLDTNKKRMPPGRLKELGLIKPRGRLADLLSKEYIFTTILLWYISFAILYAYYGIVLITPVAIKTESLNRILTCNGTWILHFEPQFKRQNMQWNHPELPVRVKIQNRIGWYDQVNHILECPSSTTQA</sequence>
<dbReference type="PANTHER" id="PTHR23511:SF5">
    <property type="entry name" value="MAJOR FACILITATOR-TYPE TRANSPORTER HXNZ-RELATED"/>
    <property type="match status" value="1"/>
</dbReference>
<protein>
    <submittedName>
        <fullName evidence="9">Synaptic vesicle 2-related protein</fullName>
    </submittedName>
</protein>